<gene>
    <name evidence="8" type="ORF">BEI61_00476</name>
</gene>
<evidence type="ECO:0000256" key="2">
    <source>
        <dbReference type="ARBA" id="ARBA00005182"/>
    </source>
</evidence>
<proteinExistence type="predicted"/>
<keyword evidence="5" id="KW-0574">Periplasm</keyword>
<evidence type="ECO:0000256" key="5">
    <source>
        <dbReference type="ARBA" id="ARBA00022764"/>
    </source>
</evidence>
<dbReference type="GO" id="GO:0042121">
    <property type="term" value="P:alginic acid biosynthetic process"/>
    <property type="evidence" value="ECO:0007669"/>
    <property type="project" value="UniProtKB-UniPathway"/>
</dbReference>
<keyword evidence="3" id="KW-0808">Transferase</keyword>
<evidence type="ECO:0000313" key="8">
    <source>
        <dbReference type="EMBL" id="ODM08847.1"/>
    </source>
</evidence>
<dbReference type="AlphaFoldDB" id="A0A1E3AJI5"/>
<evidence type="ECO:0000256" key="1">
    <source>
        <dbReference type="ARBA" id="ARBA00004418"/>
    </source>
</evidence>
<evidence type="ECO:0000256" key="3">
    <source>
        <dbReference type="ARBA" id="ARBA00022679"/>
    </source>
</evidence>
<dbReference type="Pfam" id="PF16822">
    <property type="entry name" value="ALGX"/>
    <property type="match status" value="1"/>
</dbReference>
<dbReference type="EMBL" id="MCGH01000001">
    <property type="protein sequence ID" value="ODM08847.1"/>
    <property type="molecule type" value="Genomic_DNA"/>
</dbReference>
<dbReference type="RefSeq" id="WP_069151113.1">
    <property type="nucleotide sequence ID" value="NZ_MCGH01000001.1"/>
</dbReference>
<keyword evidence="6" id="KW-0016">Alginate biosynthesis</keyword>
<dbReference type="UniPathway" id="UPA00286"/>
<dbReference type="InterPro" id="IPR031811">
    <property type="entry name" value="ALGX/ALGJ_SGNH-like"/>
</dbReference>
<comment type="pathway">
    <text evidence="2">Glycan biosynthesis; alginate biosynthesis.</text>
</comment>
<sequence>MERLIAKKRMTAAAFLLFLFIFAGFNLYTQRIYLRDNIAAAIEEGSTLSGLITEIEDTVDENILGRYYFIDAYGFFQKLLDKKEENNFEVVKDKQGKLHYTYFTETANDTSAFSKRVVNLRNAVSESGSQVIYVMPLDKYIDGYTEYSIGIPYSMVNETADQFLEELSDNGVNSIDLRDYIGDSGLDMSEVFYTTDHHWKIETAYWAANTFFSVLQSDYGEVIENEELYADKDNYNIITYKNCFLGSQGRKTGRYYTSPDDFTLIYPKFTTNYELDSSILDGMSLTGRFEEALLAIPVLRETATPYDTDLYMAYMYGNQAYAHIENRKNPDGLNICFIKDSFAVPFAVFSSLRCNNVYLIDPRYYEDNMEDFINKNDIDYVIIMFSPENLADDFFTFGK</sequence>
<organism evidence="8 9">
    <name type="scientific">Eisenbergiella tayi</name>
    <dbReference type="NCBI Taxonomy" id="1432052"/>
    <lineage>
        <taxon>Bacteria</taxon>
        <taxon>Bacillati</taxon>
        <taxon>Bacillota</taxon>
        <taxon>Clostridia</taxon>
        <taxon>Lachnospirales</taxon>
        <taxon>Lachnospiraceae</taxon>
        <taxon>Eisenbergiella</taxon>
    </lineage>
</organism>
<name>A0A1E3AJI5_9FIRM</name>
<comment type="caution">
    <text evidence="8">The sequence shown here is derived from an EMBL/GenBank/DDBJ whole genome shotgun (WGS) entry which is preliminary data.</text>
</comment>
<reference evidence="8 9" key="1">
    <citation type="submission" date="2016-07" db="EMBL/GenBank/DDBJ databases">
        <title>Characterization of isolates of Eisenbergiella tayi derived from blood cultures, using whole genome sequencing.</title>
        <authorList>
            <person name="Burdz T."/>
            <person name="Wiebe D."/>
            <person name="Huynh C."/>
            <person name="Bernard K."/>
        </authorList>
    </citation>
    <scope>NUCLEOTIDE SEQUENCE [LARGE SCALE GENOMIC DNA]</scope>
    <source>
        <strain evidence="8 9">NML 110608</strain>
    </source>
</reference>
<dbReference type="GO" id="GO:0016740">
    <property type="term" value="F:transferase activity"/>
    <property type="evidence" value="ECO:0007669"/>
    <property type="project" value="UniProtKB-KW"/>
</dbReference>
<evidence type="ECO:0000256" key="4">
    <source>
        <dbReference type="ARBA" id="ARBA00022729"/>
    </source>
</evidence>
<feature type="domain" description="AlgX/AlgJ SGNH hydrolase-like" evidence="7">
    <location>
        <begin position="111"/>
        <end position="217"/>
    </location>
</feature>
<evidence type="ECO:0000259" key="7">
    <source>
        <dbReference type="Pfam" id="PF16822"/>
    </source>
</evidence>
<evidence type="ECO:0000256" key="6">
    <source>
        <dbReference type="ARBA" id="ARBA00022841"/>
    </source>
</evidence>
<keyword evidence="4" id="KW-0732">Signal</keyword>
<evidence type="ECO:0000313" key="9">
    <source>
        <dbReference type="Proteomes" id="UP000094067"/>
    </source>
</evidence>
<protein>
    <recommendedName>
        <fullName evidence="7">AlgX/AlgJ SGNH hydrolase-like domain-containing protein</fullName>
    </recommendedName>
</protein>
<accession>A0A1E3AJI5</accession>
<dbReference type="Proteomes" id="UP000094067">
    <property type="component" value="Unassembled WGS sequence"/>
</dbReference>
<dbReference type="GO" id="GO:0042597">
    <property type="term" value="C:periplasmic space"/>
    <property type="evidence" value="ECO:0007669"/>
    <property type="project" value="UniProtKB-SubCell"/>
</dbReference>
<comment type="subcellular location">
    <subcellularLocation>
        <location evidence="1">Periplasm</location>
    </subcellularLocation>
</comment>